<dbReference type="AlphaFoldDB" id="F5YGQ0"/>
<organism evidence="2 3">
    <name type="scientific">Treponema primitia (strain ATCC BAA-887 / DSM 12427 / ZAS-2)</name>
    <dbReference type="NCBI Taxonomy" id="545694"/>
    <lineage>
        <taxon>Bacteria</taxon>
        <taxon>Pseudomonadati</taxon>
        <taxon>Spirochaetota</taxon>
        <taxon>Spirochaetia</taxon>
        <taxon>Spirochaetales</taxon>
        <taxon>Treponemataceae</taxon>
        <taxon>Treponema</taxon>
    </lineage>
</organism>
<proteinExistence type="predicted"/>
<dbReference type="Pfam" id="PF09723">
    <property type="entry name" value="Zn_ribbon_8"/>
    <property type="match status" value="1"/>
</dbReference>
<name>F5YGQ0_TREPZ</name>
<reference evidence="3" key="1">
    <citation type="submission" date="2009-12" db="EMBL/GenBank/DDBJ databases">
        <title>Complete sequence of Treponema primitia strain ZAS-2.</title>
        <authorList>
            <person name="Tetu S.G."/>
            <person name="Matson E."/>
            <person name="Ren Q."/>
            <person name="Seshadri R."/>
            <person name="Elbourne L."/>
            <person name="Hassan K.A."/>
            <person name="Durkin A."/>
            <person name="Radune D."/>
            <person name="Mohamoud Y."/>
            <person name="Shay R."/>
            <person name="Jin S."/>
            <person name="Zhang X."/>
            <person name="Lucey K."/>
            <person name="Ballor N.R."/>
            <person name="Ottesen E."/>
            <person name="Rosenthal R."/>
            <person name="Allen A."/>
            <person name="Leadbetter J.R."/>
            <person name="Paulsen I.T."/>
        </authorList>
    </citation>
    <scope>NUCLEOTIDE SEQUENCE [LARGE SCALE GENOMIC DNA]</scope>
    <source>
        <strain evidence="3">ATCC BAA-887 / DSM 12427 / ZAS-2</strain>
    </source>
</reference>
<dbReference type="eggNOG" id="COG2331">
    <property type="taxonomic scope" value="Bacteria"/>
</dbReference>
<evidence type="ECO:0000313" key="3">
    <source>
        <dbReference type="Proteomes" id="UP000009223"/>
    </source>
</evidence>
<reference evidence="2 3" key="2">
    <citation type="journal article" date="2011" name="ISME J.">
        <title>RNA-seq reveals cooperative metabolic interactions between two termite-gut spirochete species in co-culture.</title>
        <authorList>
            <person name="Rosenthal A.Z."/>
            <person name="Matson E.G."/>
            <person name="Eldar A."/>
            <person name="Leadbetter J.R."/>
        </authorList>
    </citation>
    <scope>NUCLEOTIDE SEQUENCE [LARGE SCALE GENOMIC DNA]</scope>
    <source>
        <strain evidence="3">ATCC BAA-887 / DSM 12427 / ZAS-2</strain>
    </source>
</reference>
<dbReference type="KEGG" id="tpi:TREPR_2526"/>
<accession>F5YGQ0</accession>
<evidence type="ECO:0000259" key="1">
    <source>
        <dbReference type="SMART" id="SM00834"/>
    </source>
</evidence>
<keyword evidence="3" id="KW-1185">Reference proteome</keyword>
<dbReference type="SMART" id="SM00834">
    <property type="entry name" value="CxxC_CXXC_SSSS"/>
    <property type="match status" value="1"/>
</dbReference>
<dbReference type="EMBL" id="CP001843">
    <property type="protein sequence ID" value="AEF83890.1"/>
    <property type="molecule type" value="Genomic_DNA"/>
</dbReference>
<sequence>MPTYEYECKSCGHSFEAVQSMKDEALKECPLCGKEIRRVINGGTGIIFKGSGFYVTDNSQKGSGKSSRPKETKAAEPAACAACAQAAGCGAQAVNS</sequence>
<gene>
    <name evidence="2" type="ordered locus">TREPR_2526</name>
</gene>
<dbReference type="PANTHER" id="PTHR34404:SF2">
    <property type="entry name" value="CONSERVED SERINE RICH PROTEIN"/>
    <property type="match status" value="1"/>
</dbReference>
<dbReference type="InterPro" id="IPR013429">
    <property type="entry name" value="Regulatory_FmdB_Zinc_ribbon"/>
</dbReference>
<feature type="domain" description="Putative regulatory protein FmdB zinc ribbon" evidence="1">
    <location>
        <begin position="1"/>
        <end position="41"/>
    </location>
</feature>
<dbReference type="Proteomes" id="UP000009223">
    <property type="component" value="Chromosome"/>
</dbReference>
<dbReference type="STRING" id="545694.TREPR_2526"/>
<dbReference type="HOGENOM" id="CLU_136025_1_1_12"/>
<dbReference type="RefSeq" id="WP_015707684.1">
    <property type="nucleotide sequence ID" value="NC_015578.1"/>
</dbReference>
<evidence type="ECO:0000313" key="2">
    <source>
        <dbReference type="EMBL" id="AEF83890.1"/>
    </source>
</evidence>
<dbReference type="NCBIfam" id="TIGR02605">
    <property type="entry name" value="CxxC_CxxC_SSSS"/>
    <property type="match status" value="1"/>
</dbReference>
<dbReference type="PANTHER" id="PTHR34404">
    <property type="entry name" value="REGULATORY PROTEIN, FMDB FAMILY"/>
    <property type="match status" value="1"/>
</dbReference>
<dbReference type="OrthoDB" id="9813321at2"/>
<protein>
    <submittedName>
        <fullName evidence="2">Type I antifreeze protein</fullName>
    </submittedName>
</protein>